<reference evidence="1 2" key="1">
    <citation type="submission" date="2018-01" db="EMBL/GenBank/DDBJ databases">
        <authorList>
            <person name="Clerissi C."/>
        </authorList>
    </citation>
    <scope>NUCLEOTIDE SEQUENCE [LARGE SCALE GENOMIC DNA]</scope>
    <source>
        <strain evidence="1">Cupriavidus taiwanensis STM 3521</strain>
    </source>
</reference>
<evidence type="ECO:0000313" key="1">
    <source>
        <dbReference type="EMBL" id="SOY46843.1"/>
    </source>
</evidence>
<sequence>MVIRQLFFIPSGEGMENRVQNILRRSRSLISDLRRLKFLYPKAFDKIISIKKGLAEPYISRAGTGMVRLDDGRVLIRA</sequence>
<protein>
    <submittedName>
        <fullName evidence="1">Uncharacterized protein</fullName>
    </submittedName>
</protein>
<gene>
    <name evidence="1" type="ORF">CBM2589_B170039</name>
</gene>
<name>A0A975ZZ89_9BURK</name>
<dbReference type="AlphaFoldDB" id="A0A975ZZ89"/>
<proteinExistence type="predicted"/>
<organism evidence="1 2">
    <name type="scientific">Cupriavidus taiwanensis</name>
    <dbReference type="NCBI Taxonomy" id="164546"/>
    <lineage>
        <taxon>Bacteria</taxon>
        <taxon>Pseudomonadati</taxon>
        <taxon>Pseudomonadota</taxon>
        <taxon>Betaproteobacteria</taxon>
        <taxon>Burkholderiales</taxon>
        <taxon>Burkholderiaceae</taxon>
        <taxon>Cupriavidus</taxon>
    </lineage>
</organism>
<dbReference type="EMBL" id="OFSP01000009">
    <property type="protein sequence ID" value="SOY46843.1"/>
    <property type="molecule type" value="Genomic_DNA"/>
</dbReference>
<comment type="caution">
    <text evidence="1">The sequence shown here is derived from an EMBL/GenBank/DDBJ whole genome shotgun (WGS) entry which is preliminary data.</text>
</comment>
<dbReference type="Proteomes" id="UP000256297">
    <property type="component" value="Chromosome CBM2589_b"/>
</dbReference>
<evidence type="ECO:0000313" key="2">
    <source>
        <dbReference type="Proteomes" id="UP000256297"/>
    </source>
</evidence>
<accession>A0A975ZZ89</accession>